<comment type="caution">
    <text evidence="1">The sequence shown here is derived from an EMBL/GenBank/DDBJ whole genome shotgun (WGS) entry which is preliminary data.</text>
</comment>
<reference evidence="1" key="2">
    <citation type="journal article" date="2023" name="IMA Fungus">
        <title>Comparative genomic study of the Penicillium genus elucidates a diverse pangenome and 15 lateral gene transfer events.</title>
        <authorList>
            <person name="Petersen C."/>
            <person name="Sorensen T."/>
            <person name="Nielsen M.R."/>
            <person name="Sondergaard T.E."/>
            <person name="Sorensen J.L."/>
            <person name="Fitzpatrick D.A."/>
            <person name="Frisvad J.C."/>
            <person name="Nielsen K.L."/>
        </authorList>
    </citation>
    <scope>NUCLEOTIDE SEQUENCE</scope>
    <source>
        <strain evidence="1">IBT 19713</strain>
    </source>
</reference>
<organism evidence="1 2">
    <name type="scientific">Penicillium chermesinum</name>
    <dbReference type="NCBI Taxonomy" id="63820"/>
    <lineage>
        <taxon>Eukaryota</taxon>
        <taxon>Fungi</taxon>
        <taxon>Dikarya</taxon>
        <taxon>Ascomycota</taxon>
        <taxon>Pezizomycotina</taxon>
        <taxon>Eurotiomycetes</taxon>
        <taxon>Eurotiomycetidae</taxon>
        <taxon>Eurotiales</taxon>
        <taxon>Aspergillaceae</taxon>
        <taxon>Penicillium</taxon>
    </lineage>
</organism>
<dbReference type="AlphaFoldDB" id="A0A9W9NRZ8"/>
<sequence>MSGPTVAVYEIADTVWRHDYAVSTNGRHVYYVENSKSGVGKFGLTFHQGQDKSAPVAGAIKFHHFSSDMEVGVGDPENAHAVRWERMTRESHMSLKHTFRVSIGGKQTSFTWKRTHSLGEGRLGNLKLVDDSTEAVIAVFSSRKSFLKKTGKLEVYVDYGPQFELVVLQTCLGLRERTRRTNTSAAATGGGGA</sequence>
<reference evidence="1" key="1">
    <citation type="submission" date="2022-11" db="EMBL/GenBank/DDBJ databases">
        <authorList>
            <person name="Petersen C."/>
        </authorList>
    </citation>
    <scope>NUCLEOTIDE SEQUENCE</scope>
    <source>
        <strain evidence="1">IBT 19713</strain>
    </source>
</reference>
<dbReference type="GeneID" id="83202884"/>
<name>A0A9W9NRZ8_9EURO</name>
<evidence type="ECO:0000313" key="1">
    <source>
        <dbReference type="EMBL" id="KAJ5225060.1"/>
    </source>
</evidence>
<dbReference type="Proteomes" id="UP001150941">
    <property type="component" value="Unassembled WGS sequence"/>
</dbReference>
<keyword evidence="2" id="KW-1185">Reference proteome</keyword>
<dbReference type="EMBL" id="JAPQKS010000005">
    <property type="protein sequence ID" value="KAJ5225060.1"/>
    <property type="molecule type" value="Genomic_DNA"/>
</dbReference>
<dbReference type="OrthoDB" id="3431997at2759"/>
<gene>
    <name evidence="1" type="ORF">N7468_006285</name>
</gene>
<protein>
    <submittedName>
        <fullName evidence="1">Uncharacterized protein</fullName>
    </submittedName>
</protein>
<accession>A0A9W9NRZ8</accession>
<proteinExistence type="predicted"/>
<evidence type="ECO:0000313" key="2">
    <source>
        <dbReference type="Proteomes" id="UP001150941"/>
    </source>
</evidence>
<dbReference type="RefSeq" id="XP_058328471.1">
    <property type="nucleotide sequence ID" value="XM_058475581.1"/>
</dbReference>